<protein>
    <submittedName>
        <fullName evidence="1">Uncharacterized protein</fullName>
    </submittedName>
</protein>
<reference evidence="1" key="1">
    <citation type="journal article" date="2014" name="Int. J. Syst. Evol. Microbiol.">
        <title>Complete genome sequence of Corynebacterium casei LMG S-19264T (=DSM 44701T), isolated from a smear-ripened cheese.</title>
        <authorList>
            <consortium name="US DOE Joint Genome Institute (JGI-PGF)"/>
            <person name="Walter F."/>
            <person name="Albersmeier A."/>
            <person name="Kalinowski J."/>
            <person name="Ruckert C."/>
        </authorList>
    </citation>
    <scope>NUCLEOTIDE SEQUENCE</scope>
    <source>
        <strain evidence="1">JCM 19831</strain>
    </source>
</reference>
<proteinExistence type="predicted"/>
<dbReference type="RefSeq" id="WP_229834797.1">
    <property type="nucleotide sequence ID" value="NZ_BMPI01000010.1"/>
</dbReference>
<reference evidence="1" key="2">
    <citation type="submission" date="2020-09" db="EMBL/GenBank/DDBJ databases">
        <authorList>
            <person name="Sun Q."/>
            <person name="Ohkuma M."/>
        </authorList>
    </citation>
    <scope>NUCLEOTIDE SEQUENCE</scope>
    <source>
        <strain evidence="1">JCM 19831</strain>
    </source>
</reference>
<dbReference type="AlphaFoldDB" id="A0A917WR42"/>
<gene>
    <name evidence="1" type="ORF">GCM10007977_024780</name>
</gene>
<sequence length="276" mass="29870">MSASTTRMSSYWKKLEADSVAVVPENTIEQLERRITSLRAEVRGAVSAGDRPQAGMLWAQLRAAEAAWDQAVEALSPLLPGRTAATSLVPLREQVHSTLTLLAVPATLKLIAQVYNACFAGELNSAKLTSLRRDEERSFRTAPGRPYYLCAGLAADRLTPVRALLAISTWPLERRIIGPLGSRVDFLTAAVNVAMHLDRRPWLDPAAARLLGLFAQGIPGATEAHGTASPDAVIRAARAELAHHEPVDRAHREAAADRARAQLDEPGQLFGQPKLT</sequence>
<comment type="caution">
    <text evidence="1">The sequence shown here is derived from an EMBL/GenBank/DDBJ whole genome shotgun (WGS) entry which is preliminary data.</text>
</comment>
<evidence type="ECO:0000313" key="1">
    <source>
        <dbReference type="EMBL" id="GGM22655.1"/>
    </source>
</evidence>
<dbReference type="Proteomes" id="UP000642070">
    <property type="component" value="Unassembled WGS sequence"/>
</dbReference>
<dbReference type="EMBL" id="BMPI01000010">
    <property type="protein sequence ID" value="GGM22655.1"/>
    <property type="molecule type" value="Genomic_DNA"/>
</dbReference>
<accession>A0A917WR42</accession>
<keyword evidence="2" id="KW-1185">Reference proteome</keyword>
<name>A0A917WR42_9ACTN</name>
<evidence type="ECO:0000313" key="2">
    <source>
        <dbReference type="Proteomes" id="UP000642070"/>
    </source>
</evidence>
<organism evidence="1 2">
    <name type="scientific">Dactylosporangium sucinum</name>
    <dbReference type="NCBI Taxonomy" id="1424081"/>
    <lineage>
        <taxon>Bacteria</taxon>
        <taxon>Bacillati</taxon>
        <taxon>Actinomycetota</taxon>
        <taxon>Actinomycetes</taxon>
        <taxon>Micromonosporales</taxon>
        <taxon>Micromonosporaceae</taxon>
        <taxon>Dactylosporangium</taxon>
    </lineage>
</organism>